<dbReference type="Pfam" id="PF03734">
    <property type="entry name" value="YkuD"/>
    <property type="match status" value="1"/>
</dbReference>
<dbReference type="InterPro" id="IPR038063">
    <property type="entry name" value="Transpep_catalytic_dom"/>
</dbReference>
<evidence type="ECO:0000256" key="4">
    <source>
        <dbReference type="ARBA" id="ARBA00022984"/>
    </source>
</evidence>
<dbReference type="GO" id="GO:0018104">
    <property type="term" value="P:peptidoglycan-protein cross-linking"/>
    <property type="evidence" value="ECO:0007669"/>
    <property type="project" value="TreeGrafter"/>
</dbReference>
<sequence>MKKKVLCVMLSMTLCASMILEVGAAVAADPQAQEEQQETEEKTDLPSTDEETEQGEENETEETTVPVEEDDTDFGTDEEVEPTPTEKPEAEEESVQEETVTEIRTDGLVHKHLVDSQGIVSGDDVEWVQDENGNYQLYCHVDGCDSAYFTANDGIVGVQSAEGTSYYYFDQNGYMVTGAAEIQASDTGLPKEDGIYYFLGVGENNSDGVIETSKVALMSASISPMDSQVGTLQNGWKWTPDKATGKSHWYYYDESGKRLSLDELKAKQSDPGNTIFEIGGQYYALTDECVPQTGRFAVKNPYNGKSSYFYGSENADENGYIGFLMKGWVYLPTKVSSGAIASRYQYYGLSVGGAELNKQTNGKYYKGSEYMWNQTMYELRQIEQCVNAPDRDMGDDPWYFLTKGGYVEHDKLVKGTFNRPGKYYGVNNKGRLYRGVLGKVKDSSGKWKTYCFSSSGVRANYRNIWGMVPKTKDWYYFGNDYAQVIKTGWQSITLKSDPKRVCWAYYYKSGSGYGKMKMNGWQGSRYIKSNGVMASGVYKVGSTLYYFKPSTKTKCNGQMVKGGWIKSGKWKYYAYPTGKLYRGWHTINGKNYYFNSEKGIMMTYKSRQYTGWKSELKGKWGYADGTGVWQTGWVKTHLGEKEGDGLRYIDPSNGKFVKNKWKTIDGLKFHFKADGWLKLDVSDEIKGPYSVQVNRTTCVMTIYNASGTTPVKAIRVSVGKAGTPTPTGTYRLNRAGRWQLLMGPSYGQYASHVVGAGQGGIFVHSVAGSAPNSYSLPAAEFDLLGQPASHGCIRTNVRDALWVYTNCNGATIHIGDNLRDPLGKPGWIWIPGSQNYDPTDPAV</sequence>
<evidence type="ECO:0000259" key="9">
    <source>
        <dbReference type="PROSITE" id="PS52029"/>
    </source>
</evidence>
<dbReference type="UniPathway" id="UPA00219"/>
<dbReference type="GO" id="GO:0008360">
    <property type="term" value="P:regulation of cell shape"/>
    <property type="evidence" value="ECO:0007669"/>
    <property type="project" value="UniProtKB-UniRule"/>
</dbReference>
<dbReference type="HOGENOM" id="CLU_337623_0_0_9"/>
<evidence type="ECO:0000313" key="10">
    <source>
        <dbReference type="EMBL" id="EEG49840.1"/>
    </source>
</evidence>
<feature type="compositionally biased region" description="Acidic residues" evidence="7">
    <location>
        <begin position="47"/>
        <end position="81"/>
    </location>
</feature>
<feature type="chain" id="PRO_5005666647" description="L,D-TPase catalytic domain-containing protein" evidence="8">
    <location>
        <begin position="28"/>
        <end position="843"/>
    </location>
</feature>
<accession>C0CK51</accession>
<dbReference type="Gene3D" id="2.10.270.10">
    <property type="entry name" value="Cholin Binding"/>
    <property type="match status" value="3"/>
</dbReference>
<dbReference type="EMBL" id="ACBZ01000058">
    <property type="protein sequence ID" value="EEG49840.1"/>
    <property type="molecule type" value="Genomic_DNA"/>
</dbReference>
<feature type="compositionally biased region" description="Acidic residues" evidence="7">
    <location>
        <begin position="89"/>
        <end position="100"/>
    </location>
</feature>
<keyword evidence="2" id="KW-0808">Transferase</keyword>
<keyword evidence="4 6" id="KW-0573">Peptidoglycan synthesis</keyword>
<dbReference type="InterPro" id="IPR050979">
    <property type="entry name" value="LD-transpeptidase"/>
</dbReference>
<comment type="pathway">
    <text evidence="1 6">Cell wall biogenesis; peptidoglycan biosynthesis.</text>
</comment>
<keyword evidence="3 6" id="KW-0133">Cell shape</keyword>
<dbReference type="GO" id="GO:0071972">
    <property type="term" value="F:peptidoglycan L,D-transpeptidase activity"/>
    <property type="evidence" value="ECO:0007669"/>
    <property type="project" value="TreeGrafter"/>
</dbReference>
<dbReference type="GeneID" id="86820483"/>
<comment type="caution">
    <text evidence="10">The sequence shown here is derived from an EMBL/GenBank/DDBJ whole genome shotgun (WGS) entry which is preliminary data.</text>
</comment>
<dbReference type="PATRIC" id="fig|476272.21.peg.2568"/>
<dbReference type="SUPFAM" id="SSF69360">
    <property type="entry name" value="Cell wall binding repeat"/>
    <property type="match status" value="2"/>
</dbReference>
<feature type="signal peptide" evidence="8">
    <location>
        <begin position="1"/>
        <end position="27"/>
    </location>
</feature>
<evidence type="ECO:0000256" key="7">
    <source>
        <dbReference type="SAM" id="MobiDB-lite"/>
    </source>
</evidence>
<reference evidence="10 11" key="2">
    <citation type="submission" date="2009-02" db="EMBL/GenBank/DDBJ databases">
        <title>Draft genome sequence of Blautia hydrogenotrophica DSM 10507 (Ruminococcus hydrogenotrophicus DSM 10507).</title>
        <authorList>
            <person name="Sudarsanam P."/>
            <person name="Ley R."/>
            <person name="Guruge J."/>
            <person name="Turnbaugh P.J."/>
            <person name="Mahowald M."/>
            <person name="Liep D."/>
            <person name="Gordon J."/>
        </authorList>
    </citation>
    <scope>NUCLEOTIDE SEQUENCE [LARGE SCALE GENOMIC DNA]</scope>
    <source>
        <strain evidence="11">DSM 10507 / JCM 14656 / S5a33</strain>
    </source>
</reference>
<dbReference type="GO" id="GO:0071555">
    <property type="term" value="P:cell wall organization"/>
    <property type="evidence" value="ECO:0007669"/>
    <property type="project" value="UniProtKB-UniRule"/>
</dbReference>
<feature type="active site" description="Proton donor/acceptor" evidence="6">
    <location>
        <position position="764"/>
    </location>
</feature>
<feature type="region of interest" description="Disordered" evidence="7">
    <location>
        <begin position="29"/>
        <end position="100"/>
    </location>
</feature>
<proteinExistence type="predicted"/>
<dbReference type="PANTHER" id="PTHR30582">
    <property type="entry name" value="L,D-TRANSPEPTIDASE"/>
    <property type="match status" value="1"/>
</dbReference>
<feature type="active site" description="Nucleophile" evidence="6">
    <location>
        <position position="792"/>
    </location>
</feature>
<dbReference type="Gene3D" id="2.40.440.10">
    <property type="entry name" value="L,D-transpeptidase catalytic domain-like"/>
    <property type="match status" value="1"/>
</dbReference>
<dbReference type="GO" id="GO:0005576">
    <property type="term" value="C:extracellular region"/>
    <property type="evidence" value="ECO:0007669"/>
    <property type="project" value="TreeGrafter"/>
</dbReference>
<keyword evidence="5 6" id="KW-0961">Cell wall biogenesis/degradation</keyword>
<evidence type="ECO:0000256" key="2">
    <source>
        <dbReference type="ARBA" id="ARBA00022679"/>
    </source>
</evidence>
<organism evidence="10 11">
    <name type="scientific">Blautia hydrogenotrophica (strain DSM 10507 / JCM 14656 / S5a33)</name>
    <name type="common">Ruminococcus hydrogenotrophicus</name>
    <dbReference type="NCBI Taxonomy" id="476272"/>
    <lineage>
        <taxon>Bacteria</taxon>
        <taxon>Bacillati</taxon>
        <taxon>Bacillota</taxon>
        <taxon>Clostridia</taxon>
        <taxon>Lachnospirales</taxon>
        <taxon>Lachnospiraceae</taxon>
        <taxon>Blautia</taxon>
    </lineage>
</organism>
<dbReference type="RefSeq" id="WP_005947162.1">
    <property type="nucleotide sequence ID" value="NZ_CP136423.1"/>
</dbReference>
<keyword evidence="8" id="KW-0732">Signal</keyword>
<evidence type="ECO:0000256" key="5">
    <source>
        <dbReference type="ARBA" id="ARBA00023316"/>
    </source>
</evidence>
<dbReference type="CDD" id="cd16913">
    <property type="entry name" value="YkuD_like"/>
    <property type="match status" value="1"/>
</dbReference>
<reference evidence="10 11" key="1">
    <citation type="submission" date="2009-01" db="EMBL/GenBank/DDBJ databases">
        <authorList>
            <person name="Fulton L."/>
            <person name="Clifton S."/>
            <person name="Fulton B."/>
            <person name="Xu J."/>
            <person name="Minx P."/>
            <person name="Pepin K.H."/>
            <person name="Johnson M."/>
            <person name="Bhonagiri V."/>
            <person name="Nash W.E."/>
            <person name="Mardis E.R."/>
            <person name="Wilson R.K."/>
        </authorList>
    </citation>
    <scope>NUCLEOTIDE SEQUENCE [LARGE SCALE GENOMIC DNA]</scope>
    <source>
        <strain evidence="11">DSM 10507 / JCM 14656 / S5a33</strain>
    </source>
</reference>
<protein>
    <recommendedName>
        <fullName evidence="9">L,D-TPase catalytic domain-containing protein</fullName>
    </recommendedName>
</protein>
<dbReference type="Proteomes" id="UP000003100">
    <property type="component" value="Unassembled WGS sequence"/>
</dbReference>
<dbReference type="eggNOG" id="COG1376">
    <property type="taxonomic scope" value="Bacteria"/>
</dbReference>
<keyword evidence="11" id="KW-1185">Reference proteome</keyword>
<evidence type="ECO:0000256" key="1">
    <source>
        <dbReference type="ARBA" id="ARBA00004752"/>
    </source>
</evidence>
<dbReference type="InterPro" id="IPR005490">
    <property type="entry name" value="LD_TPept_cat_dom"/>
</dbReference>
<dbReference type="GO" id="GO:0016740">
    <property type="term" value="F:transferase activity"/>
    <property type="evidence" value="ECO:0007669"/>
    <property type="project" value="UniProtKB-KW"/>
</dbReference>
<evidence type="ECO:0000313" key="11">
    <source>
        <dbReference type="Proteomes" id="UP000003100"/>
    </source>
</evidence>
<dbReference type="eggNOG" id="COG5263">
    <property type="taxonomic scope" value="Bacteria"/>
</dbReference>
<evidence type="ECO:0000256" key="8">
    <source>
        <dbReference type="SAM" id="SignalP"/>
    </source>
</evidence>
<dbReference type="PROSITE" id="PS52029">
    <property type="entry name" value="LD_TPASE"/>
    <property type="match status" value="1"/>
</dbReference>
<evidence type="ECO:0000256" key="3">
    <source>
        <dbReference type="ARBA" id="ARBA00022960"/>
    </source>
</evidence>
<evidence type="ECO:0000256" key="6">
    <source>
        <dbReference type="PROSITE-ProRule" id="PRU01373"/>
    </source>
</evidence>
<dbReference type="AlphaFoldDB" id="C0CK51"/>
<dbReference type="PANTHER" id="PTHR30582:SF2">
    <property type="entry name" value="L,D-TRANSPEPTIDASE YCIB-RELATED"/>
    <property type="match status" value="1"/>
</dbReference>
<name>C0CK51_BLAHS</name>
<feature type="domain" description="L,D-TPase catalytic" evidence="9">
    <location>
        <begin position="689"/>
        <end position="815"/>
    </location>
</feature>
<gene>
    <name evidence="10" type="ORF">RUMHYD_01221</name>
</gene>
<dbReference type="SUPFAM" id="SSF141523">
    <property type="entry name" value="L,D-transpeptidase catalytic domain-like"/>
    <property type="match status" value="1"/>
</dbReference>